<reference evidence="2" key="1">
    <citation type="submission" date="2020-05" db="EMBL/GenBank/DDBJ databases">
        <authorList>
            <person name="Chiriac C."/>
            <person name="Salcher M."/>
            <person name="Ghai R."/>
            <person name="Kavagutti S V."/>
        </authorList>
    </citation>
    <scope>NUCLEOTIDE SEQUENCE</scope>
</reference>
<evidence type="ECO:0000313" key="2">
    <source>
        <dbReference type="EMBL" id="CAB4188390.1"/>
    </source>
</evidence>
<proteinExistence type="predicted"/>
<name>A0A6J5QV31_9CAUD</name>
<gene>
    <name evidence="2" type="ORF">UFOVP1179_27</name>
    <name evidence="1" type="ORF">UFOVP524_25</name>
</gene>
<dbReference type="EMBL" id="LR796505">
    <property type="protein sequence ID" value="CAB4148682.1"/>
    <property type="molecule type" value="Genomic_DNA"/>
</dbReference>
<evidence type="ECO:0000313" key="1">
    <source>
        <dbReference type="EMBL" id="CAB4148682.1"/>
    </source>
</evidence>
<organism evidence="2">
    <name type="scientific">uncultured Caudovirales phage</name>
    <dbReference type="NCBI Taxonomy" id="2100421"/>
    <lineage>
        <taxon>Viruses</taxon>
        <taxon>Duplodnaviria</taxon>
        <taxon>Heunggongvirae</taxon>
        <taxon>Uroviricota</taxon>
        <taxon>Caudoviricetes</taxon>
        <taxon>Peduoviridae</taxon>
        <taxon>Maltschvirus</taxon>
        <taxon>Maltschvirus maltsch</taxon>
    </lineage>
</organism>
<dbReference type="EMBL" id="LR797126">
    <property type="protein sequence ID" value="CAB4188390.1"/>
    <property type="molecule type" value="Genomic_DNA"/>
</dbReference>
<sequence>MAGMSGVAGNVAMAGCIGGIIKSWTANFTRATTDITGFTNAARNRAIGIQDVTGSLTGSIDDTLMPLLGIASTSATSPVSLTLTAQGGNTIAFLALIDSVTLGVAVDGEATFSCNYAIASTATAYTSAVTTSVWA</sequence>
<accession>A0A6J5QV31</accession>
<protein>
    <submittedName>
        <fullName evidence="2">Uncharacterized protein</fullName>
    </submittedName>
</protein>